<dbReference type="Proteomes" id="UP001190700">
    <property type="component" value="Unassembled WGS sequence"/>
</dbReference>
<keyword evidence="7" id="KW-0496">Mitochondrion</keyword>
<evidence type="ECO:0000256" key="4">
    <source>
        <dbReference type="ARBA" id="ARBA00022692"/>
    </source>
</evidence>
<dbReference type="InterPro" id="IPR026571">
    <property type="entry name" value="Tmem186"/>
</dbReference>
<name>A0AAE0CF10_9CHLO</name>
<organism evidence="9 10">
    <name type="scientific">Cymbomonas tetramitiformis</name>
    <dbReference type="NCBI Taxonomy" id="36881"/>
    <lineage>
        <taxon>Eukaryota</taxon>
        <taxon>Viridiplantae</taxon>
        <taxon>Chlorophyta</taxon>
        <taxon>Pyramimonadophyceae</taxon>
        <taxon>Pyramimonadales</taxon>
        <taxon>Pyramimonadaceae</taxon>
        <taxon>Cymbomonas</taxon>
    </lineage>
</organism>
<keyword evidence="6" id="KW-1133">Transmembrane helix</keyword>
<evidence type="ECO:0000256" key="5">
    <source>
        <dbReference type="ARBA" id="ARBA00022792"/>
    </source>
</evidence>
<keyword evidence="10" id="KW-1185">Reference proteome</keyword>
<evidence type="ECO:0000313" key="9">
    <source>
        <dbReference type="EMBL" id="KAK3253826.1"/>
    </source>
</evidence>
<accession>A0AAE0CF10</accession>
<keyword evidence="5" id="KW-0999">Mitochondrion inner membrane</keyword>
<evidence type="ECO:0000256" key="7">
    <source>
        <dbReference type="ARBA" id="ARBA00023128"/>
    </source>
</evidence>
<keyword evidence="4" id="KW-0812">Transmembrane</keyword>
<keyword evidence="8" id="KW-0472">Membrane</keyword>
<evidence type="ECO:0000256" key="3">
    <source>
        <dbReference type="ARBA" id="ARBA00014604"/>
    </source>
</evidence>
<dbReference type="PANTHER" id="PTHR13603:SF1">
    <property type="entry name" value="TRANSMEMBRANE PROTEIN 186"/>
    <property type="match status" value="1"/>
</dbReference>
<dbReference type="PANTHER" id="PTHR13603">
    <property type="entry name" value="TRANSMEMBRANE PROTEIN 186"/>
    <property type="match status" value="1"/>
</dbReference>
<protein>
    <recommendedName>
        <fullName evidence="3">Transmembrane protein 186</fullName>
    </recommendedName>
</protein>
<comment type="similarity">
    <text evidence="2">Belongs to the TMEM186 family.</text>
</comment>
<dbReference type="AlphaFoldDB" id="A0AAE0CF10"/>
<comment type="subcellular location">
    <subcellularLocation>
        <location evidence="1">Mitochondrion inner membrane</location>
        <topology evidence="1">Multi-pass membrane protein</topology>
    </subcellularLocation>
</comment>
<reference evidence="9 10" key="1">
    <citation type="journal article" date="2015" name="Genome Biol. Evol.">
        <title>Comparative Genomics of a Bacterivorous Green Alga Reveals Evolutionary Causalities and Consequences of Phago-Mixotrophic Mode of Nutrition.</title>
        <authorList>
            <person name="Burns J.A."/>
            <person name="Paasch A."/>
            <person name="Narechania A."/>
            <person name="Kim E."/>
        </authorList>
    </citation>
    <scope>NUCLEOTIDE SEQUENCE [LARGE SCALE GENOMIC DNA]</scope>
    <source>
        <strain evidence="9 10">PLY_AMNH</strain>
    </source>
</reference>
<dbReference type="GO" id="GO:0005743">
    <property type="term" value="C:mitochondrial inner membrane"/>
    <property type="evidence" value="ECO:0007669"/>
    <property type="project" value="UniProtKB-SubCell"/>
</dbReference>
<dbReference type="Pfam" id="PF06979">
    <property type="entry name" value="TMEM70"/>
    <property type="match status" value="1"/>
</dbReference>
<dbReference type="EMBL" id="LGRX02024605">
    <property type="protein sequence ID" value="KAK3253826.1"/>
    <property type="molecule type" value="Genomic_DNA"/>
</dbReference>
<evidence type="ECO:0000256" key="2">
    <source>
        <dbReference type="ARBA" id="ARBA00007020"/>
    </source>
</evidence>
<evidence type="ECO:0000256" key="6">
    <source>
        <dbReference type="ARBA" id="ARBA00022989"/>
    </source>
</evidence>
<dbReference type="InterPro" id="IPR045325">
    <property type="entry name" value="TMEM70/TMEM186/TMEM223"/>
</dbReference>
<proteinExistence type="inferred from homology"/>
<evidence type="ECO:0000313" key="10">
    <source>
        <dbReference type="Proteomes" id="UP001190700"/>
    </source>
</evidence>
<gene>
    <name evidence="9" type="ORF">CYMTET_36936</name>
</gene>
<evidence type="ECO:0000256" key="8">
    <source>
        <dbReference type="ARBA" id="ARBA00023136"/>
    </source>
</evidence>
<sequence length="110" mass="12811">MRWYYSSRYIGELALLPQRNAVRISTLDFWGTRQDEEVHLRDVIPPLRELSEDSKSEMAHQVFIPLDVTTKRQYLISLRHGQLVDRAALFQLLDGTMQDAFDASITKKTT</sequence>
<comment type="caution">
    <text evidence="9">The sequence shown here is derived from an EMBL/GenBank/DDBJ whole genome shotgun (WGS) entry which is preliminary data.</text>
</comment>
<evidence type="ECO:0000256" key="1">
    <source>
        <dbReference type="ARBA" id="ARBA00004448"/>
    </source>
</evidence>